<name>A0A9D8PNU4_9DELT</name>
<evidence type="ECO:0000259" key="2">
    <source>
        <dbReference type="Pfam" id="PF13408"/>
    </source>
</evidence>
<dbReference type="EMBL" id="JAFGIX010000054">
    <property type="protein sequence ID" value="MBN1573619.1"/>
    <property type="molecule type" value="Genomic_DNA"/>
</dbReference>
<evidence type="ECO:0000313" key="4">
    <source>
        <dbReference type="Proteomes" id="UP000809273"/>
    </source>
</evidence>
<proteinExistence type="predicted"/>
<dbReference type="Pfam" id="PF13408">
    <property type="entry name" value="Zn_ribbon_recom"/>
    <property type="match status" value="1"/>
</dbReference>
<dbReference type="Proteomes" id="UP000809273">
    <property type="component" value="Unassembled WGS sequence"/>
</dbReference>
<gene>
    <name evidence="3" type="ORF">JW984_10535</name>
</gene>
<reference evidence="3" key="2">
    <citation type="submission" date="2021-01" db="EMBL/GenBank/DDBJ databases">
        <authorList>
            <person name="Hahn C.R."/>
            <person name="Youssef N.H."/>
            <person name="Elshahed M."/>
        </authorList>
    </citation>
    <scope>NUCLEOTIDE SEQUENCE</scope>
    <source>
        <strain evidence="3">Zod_Metabat.24</strain>
    </source>
</reference>
<evidence type="ECO:0000256" key="1">
    <source>
        <dbReference type="SAM" id="Coils"/>
    </source>
</evidence>
<feature type="coiled-coil region" evidence="1">
    <location>
        <begin position="127"/>
        <end position="154"/>
    </location>
</feature>
<sequence length="272" mass="32323">MKVSWFPDYINGLHKPLISQEQFFKAYAILHGKKPTVTTKSRNNPDFPLRNFVRCPKCDQKLTAGWSTGRKGVKYPYYHCRTKGCSLNIRKEDFERKFLDYLTCFQPNEEVMNLFEEIVLDVWKTKQAEMIKTENRIERELKDLKERKNRIDDLVIDGVFDEGTYREKSDALRDEMLLKQVELDDSKIHFVDFEECLKYCKYVLSNLGSFWENADIDLRQRFQSLIFPEKLYYESKTFRTTKIPYIIKKLQDKSPEKLHLASPRGFEPLSPA</sequence>
<feature type="domain" description="Recombinase zinc beta ribbon" evidence="2">
    <location>
        <begin position="48"/>
        <end position="102"/>
    </location>
</feature>
<dbReference type="InterPro" id="IPR025827">
    <property type="entry name" value="Zn_ribbon_recom_dom"/>
</dbReference>
<organism evidence="3 4">
    <name type="scientific">Candidatus Zymogenus saltonus</name>
    <dbReference type="NCBI Taxonomy" id="2844893"/>
    <lineage>
        <taxon>Bacteria</taxon>
        <taxon>Deltaproteobacteria</taxon>
        <taxon>Candidatus Zymogenia</taxon>
        <taxon>Candidatus Zymogeniales</taxon>
        <taxon>Candidatus Zymogenaceae</taxon>
        <taxon>Candidatus Zymogenus</taxon>
    </lineage>
</organism>
<evidence type="ECO:0000313" key="3">
    <source>
        <dbReference type="EMBL" id="MBN1573619.1"/>
    </source>
</evidence>
<accession>A0A9D8PNU4</accession>
<dbReference type="AlphaFoldDB" id="A0A9D8PNU4"/>
<reference evidence="3" key="1">
    <citation type="journal article" date="2021" name="Environ. Microbiol.">
        <title>Genomic characterization of three novel Desulfobacterota classes expand the metabolic and phylogenetic diversity of the phylum.</title>
        <authorList>
            <person name="Murphy C.L."/>
            <person name="Biggerstaff J."/>
            <person name="Eichhorn A."/>
            <person name="Ewing E."/>
            <person name="Shahan R."/>
            <person name="Soriano D."/>
            <person name="Stewart S."/>
            <person name="VanMol K."/>
            <person name="Walker R."/>
            <person name="Walters P."/>
            <person name="Elshahed M.S."/>
            <person name="Youssef N.H."/>
        </authorList>
    </citation>
    <scope>NUCLEOTIDE SEQUENCE</scope>
    <source>
        <strain evidence="3">Zod_Metabat.24</strain>
    </source>
</reference>
<protein>
    <submittedName>
        <fullName evidence="3">Zinc ribbon domain-containing protein</fullName>
    </submittedName>
</protein>
<comment type="caution">
    <text evidence="3">The sequence shown here is derived from an EMBL/GenBank/DDBJ whole genome shotgun (WGS) entry which is preliminary data.</text>
</comment>
<keyword evidence="1" id="KW-0175">Coiled coil</keyword>